<evidence type="ECO:0000313" key="2">
    <source>
        <dbReference type="Proteomes" id="UP001374535"/>
    </source>
</evidence>
<dbReference type="EMBL" id="CP144695">
    <property type="protein sequence ID" value="WVZ04910.1"/>
    <property type="molecule type" value="Genomic_DNA"/>
</dbReference>
<name>A0AAQ3N8J0_VIGMU</name>
<gene>
    <name evidence="1" type="ORF">V8G54_018256</name>
</gene>
<dbReference type="Proteomes" id="UP001374535">
    <property type="component" value="Chromosome 6"/>
</dbReference>
<reference evidence="1 2" key="1">
    <citation type="journal article" date="2023" name="Life. Sci Alliance">
        <title>Evolutionary insights into 3D genome organization and epigenetic landscape of Vigna mungo.</title>
        <authorList>
            <person name="Junaid A."/>
            <person name="Singh B."/>
            <person name="Bhatia S."/>
        </authorList>
    </citation>
    <scope>NUCLEOTIDE SEQUENCE [LARGE SCALE GENOMIC DNA]</scope>
    <source>
        <strain evidence="1">Urdbean</strain>
    </source>
</reference>
<organism evidence="1 2">
    <name type="scientific">Vigna mungo</name>
    <name type="common">Black gram</name>
    <name type="synonym">Phaseolus mungo</name>
    <dbReference type="NCBI Taxonomy" id="3915"/>
    <lineage>
        <taxon>Eukaryota</taxon>
        <taxon>Viridiplantae</taxon>
        <taxon>Streptophyta</taxon>
        <taxon>Embryophyta</taxon>
        <taxon>Tracheophyta</taxon>
        <taxon>Spermatophyta</taxon>
        <taxon>Magnoliopsida</taxon>
        <taxon>eudicotyledons</taxon>
        <taxon>Gunneridae</taxon>
        <taxon>Pentapetalae</taxon>
        <taxon>rosids</taxon>
        <taxon>fabids</taxon>
        <taxon>Fabales</taxon>
        <taxon>Fabaceae</taxon>
        <taxon>Papilionoideae</taxon>
        <taxon>50 kb inversion clade</taxon>
        <taxon>NPAAA clade</taxon>
        <taxon>indigoferoid/millettioid clade</taxon>
        <taxon>Phaseoleae</taxon>
        <taxon>Vigna</taxon>
    </lineage>
</organism>
<sequence>MSNSCEFGSSRSLLKASIADTNLHFLKYSSASGIATSQMKVHPATKNGYRLKKPSMETRTDSMLIFPASSAATSAMQGNGVKRLKRVNEKKGFANALGEGLWGEESEIEEYD</sequence>
<accession>A0AAQ3N8J0</accession>
<keyword evidence="2" id="KW-1185">Reference proteome</keyword>
<evidence type="ECO:0000313" key="1">
    <source>
        <dbReference type="EMBL" id="WVZ04910.1"/>
    </source>
</evidence>
<dbReference type="AlphaFoldDB" id="A0AAQ3N8J0"/>
<proteinExistence type="predicted"/>
<protein>
    <submittedName>
        <fullName evidence="1">Uncharacterized protein</fullName>
    </submittedName>
</protein>